<dbReference type="CDD" id="cd22842">
    <property type="entry name" value="Gal_Rha_Lectin_BGal"/>
    <property type="match status" value="1"/>
</dbReference>
<dbReference type="SUPFAM" id="SSF49785">
    <property type="entry name" value="Galactose-binding domain-like"/>
    <property type="match status" value="1"/>
</dbReference>
<accession>A0AAV3P6H0</accession>
<dbReference type="InterPro" id="IPR043159">
    <property type="entry name" value="Lectin_gal-bd_sf"/>
</dbReference>
<protein>
    <submittedName>
        <fullName evidence="4">Galactosidase</fullName>
    </submittedName>
</protein>
<sequence>MRVETIVKDLSNHTWTYKVGLHGLSNKFYSSVPVAVPKWEAQSIPTNRTMSWYKTTFKTPLGKDPVVVDLEGLGKGFSWVNGHNIGGNPLLVSFKTVRPGTICASVAENKTMELSCDKHPISSIQFVGFGDNTLGTCGAFETSNCAACVGKNSCSVPATRALFGTPANCIGANEQIRRAGCLLEESKFSEFMIGI</sequence>
<evidence type="ECO:0000256" key="2">
    <source>
        <dbReference type="ARBA" id="ARBA00023295"/>
    </source>
</evidence>
<dbReference type="Gene3D" id="2.60.120.740">
    <property type="match status" value="1"/>
</dbReference>
<name>A0AAV3P6H0_LITER</name>
<evidence type="ECO:0000313" key="5">
    <source>
        <dbReference type="Proteomes" id="UP001454036"/>
    </source>
</evidence>
<proteinExistence type="predicted"/>
<evidence type="ECO:0000256" key="1">
    <source>
        <dbReference type="ARBA" id="ARBA00022801"/>
    </source>
</evidence>
<dbReference type="GO" id="GO:0016798">
    <property type="term" value="F:hydrolase activity, acting on glycosyl bonds"/>
    <property type="evidence" value="ECO:0007669"/>
    <property type="project" value="UniProtKB-KW"/>
</dbReference>
<organism evidence="4 5">
    <name type="scientific">Lithospermum erythrorhizon</name>
    <name type="common">Purple gromwell</name>
    <name type="synonym">Lithospermum officinale var. erythrorhizon</name>
    <dbReference type="NCBI Taxonomy" id="34254"/>
    <lineage>
        <taxon>Eukaryota</taxon>
        <taxon>Viridiplantae</taxon>
        <taxon>Streptophyta</taxon>
        <taxon>Embryophyta</taxon>
        <taxon>Tracheophyta</taxon>
        <taxon>Spermatophyta</taxon>
        <taxon>Magnoliopsida</taxon>
        <taxon>eudicotyledons</taxon>
        <taxon>Gunneridae</taxon>
        <taxon>Pentapetalae</taxon>
        <taxon>asterids</taxon>
        <taxon>lamiids</taxon>
        <taxon>Boraginales</taxon>
        <taxon>Boraginaceae</taxon>
        <taxon>Boraginoideae</taxon>
        <taxon>Lithospermeae</taxon>
        <taxon>Lithospermum</taxon>
    </lineage>
</organism>
<dbReference type="Pfam" id="PF21467">
    <property type="entry name" value="BetaGal_gal-bd"/>
    <property type="match status" value="1"/>
</dbReference>
<keyword evidence="2" id="KW-0326">Glycosidase</keyword>
<gene>
    <name evidence="4" type="ORF">LIER_06303</name>
</gene>
<reference evidence="4 5" key="1">
    <citation type="submission" date="2024-01" db="EMBL/GenBank/DDBJ databases">
        <title>The complete chloroplast genome sequence of Lithospermum erythrorhizon: insights into the phylogenetic relationship among Boraginaceae species and the maternal lineages of purple gromwells.</title>
        <authorList>
            <person name="Okada T."/>
            <person name="Watanabe K."/>
        </authorList>
    </citation>
    <scope>NUCLEOTIDE SEQUENCE [LARGE SCALE GENOMIC DNA]</scope>
</reference>
<keyword evidence="5" id="KW-1185">Reference proteome</keyword>
<dbReference type="InterPro" id="IPR008979">
    <property type="entry name" value="Galactose-bd-like_sf"/>
</dbReference>
<keyword evidence="1" id="KW-0378">Hydrolase</keyword>
<dbReference type="Gene3D" id="2.60.120.260">
    <property type="entry name" value="Galactose-binding domain-like"/>
    <property type="match status" value="1"/>
</dbReference>
<dbReference type="Proteomes" id="UP001454036">
    <property type="component" value="Unassembled WGS sequence"/>
</dbReference>
<evidence type="ECO:0000313" key="4">
    <source>
        <dbReference type="EMBL" id="GAA0146316.1"/>
    </source>
</evidence>
<dbReference type="AlphaFoldDB" id="A0AAV3P6H0"/>
<dbReference type="EMBL" id="BAABME010000911">
    <property type="protein sequence ID" value="GAA0146316.1"/>
    <property type="molecule type" value="Genomic_DNA"/>
</dbReference>
<evidence type="ECO:0000259" key="3">
    <source>
        <dbReference type="Pfam" id="PF21467"/>
    </source>
</evidence>
<feature type="domain" description="Beta-galactosidase galactose-binding" evidence="3">
    <location>
        <begin position="50"/>
        <end position="86"/>
    </location>
</feature>
<dbReference type="InterPro" id="IPR048913">
    <property type="entry name" value="BetaGal_gal-bd"/>
</dbReference>
<comment type="caution">
    <text evidence="4">The sequence shown here is derived from an EMBL/GenBank/DDBJ whole genome shotgun (WGS) entry which is preliminary data.</text>
</comment>